<sequence length="127" mass="14714">MTQKEMNEYHRLVKERDGFDVTPSIKGYGKGILMPVNLDEKKVAHKLKIFSELALMKYCPRERLPTYLQFVKVVKANYEVEYGYVYYITFYAKDPSAGDGCISTFQAKVWDAISKIEVQLVRPKAYA</sequence>
<keyword evidence="2" id="KW-1185">Reference proteome</keyword>
<organism evidence="1 2">
    <name type="scientific">Vaccinium darrowii</name>
    <dbReference type="NCBI Taxonomy" id="229202"/>
    <lineage>
        <taxon>Eukaryota</taxon>
        <taxon>Viridiplantae</taxon>
        <taxon>Streptophyta</taxon>
        <taxon>Embryophyta</taxon>
        <taxon>Tracheophyta</taxon>
        <taxon>Spermatophyta</taxon>
        <taxon>Magnoliopsida</taxon>
        <taxon>eudicotyledons</taxon>
        <taxon>Gunneridae</taxon>
        <taxon>Pentapetalae</taxon>
        <taxon>asterids</taxon>
        <taxon>Ericales</taxon>
        <taxon>Ericaceae</taxon>
        <taxon>Vaccinioideae</taxon>
        <taxon>Vaccinieae</taxon>
        <taxon>Vaccinium</taxon>
    </lineage>
</organism>
<dbReference type="Proteomes" id="UP000828048">
    <property type="component" value="Chromosome 8"/>
</dbReference>
<dbReference type="EMBL" id="CM037158">
    <property type="protein sequence ID" value="KAH7852889.1"/>
    <property type="molecule type" value="Genomic_DNA"/>
</dbReference>
<accession>A0ACB7YID0</accession>
<reference evidence="1 2" key="1">
    <citation type="journal article" date="2021" name="Hortic Res">
        <title>High-quality reference genome and annotation aids understanding of berry development for evergreen blueberry (Vaccinium darrowii).</title>
        <authorList>
            <person name="Yu J."/>
            <person name="Hulse-Kemp A.M."/>
            <person name="Babiker E."/>
            <person name="Staton M."/>
        </authorList>
    </citation>
    <scope>NUCLEOTIDE SEQUENCE [LARGE SCALE GENOMIC DNA]</scope>
    <source>
        <strain evidence="2">cv. NJ 8807/NJ 8810</strain>
        <tissue evidence="1">Young leaf</tissue>
    </source>
</reference>
<evidence type="ECO:0000313" key="2">
    <source>
        <dbReference type="Proteomes" id="UP000828048"/>
    </source>
</evidence>
<comment type="caution">
    <text evidence="1">The sequence shown here is derived from an EMBL/GenBank/DDBJ whole genome shotgun (WGS) entry which is preliminary data.</text>
</comment>
<proteinExistence type="predicted"/>
<protein>
    <submittedName>
        <fullName evidence="1">Uncharacterized protein</fullName>
    </submittedName>
</protein>
<evidence type="ECO:0000313" key="1">
    <source>
        <dbReference type="EMBL" id="KAH7852889.1"/>
    </source>
</evidence>
<name>A0ACB7YID0_9ERIC</name>
<gene>
    <name evidence="1" type="ORF">Vadar_030569</name>
</gene>